<protein>
    <submittedName>
        <fullName evidence="1">Uncharacterized protein</fullName>
    </submittedName>
</protein>
<name>A0ACC5Y9R8_9TELE</name>
<dbReference type="EMBL" id="CM040979">
    <property type="protein sequence ID" value="MCJ8732200.1"/>
    <property type="molecule type" value="Genomic_DNA"/>
</dbReference>
<evidence type="ECO:0000313" key="1">
    <source>
        <dbReference type="EMBL" id="MCJ8732200.1"/>
    </source>
</evidence>
<proteinExistence type="predicted"/>
<organism evidence="1 2">
    <name type="scientific">Pangasius djambal</name>
    <dbReference type="NCBI Taxonomy" id="1691987"/>
    <lineage>
        <taxon>Eukaryota</taxon>
        <taxon>Metazoa</taxon>
        <taxon>Chordata</taxon>
        <taxon>Craniata</taxon>
        <taxon>Vertebrata</taxon>
        <taxon>Euteleostomi</taxon>
        <taxon>Actinopterygii</taxon>
        <taxon>Neopterygii</taxon>
        <taxon>Teleostei</taxon>
        <taxon>Ostariophysi</taxon>
        <taxon>Siluriformes</taxon>
        <taxon>Pangasiidae</taxon>
        <taxon>Pangasius</taxon>
    </lineage>
</organism>
<comment type="caution">
    <text evidence="1">The sequence shown here is derived from an EMBL/GenBank/DDBJ whole genome shotgun (WGS) entry which is preliminary data.</text>
</comment>
<evidence type="ECO:0000313" key="2">
    <source>
        <dbReference type="Proteomes" id="UP000830395"/>
    </source>
</evidence>
<dbReference type="Proteomes" id="UP000830395">
    <property type="component" value="Chromosome 5"/>
</dbReference>
<gene>
    <name evidence="1" type="ORF">PDJAM_G00208570</name>
</gene>
<accession>A0ACC5Y9R8</accession>
<sequence length="897" mass="102575">MLVRRSGVQSVFQFIPKVFSGVEVRALCRTLEFFHSNLHTPCLHGAHFVHRGIVMLEQERVEMSSGSEMKKELSSSEVSRALMQLVVFVARCALLLYPVYACGALGLSVSWLLLTVLLWGLWDKNRRRKGERVDAAIDFVENECHVIKSEFMTALNSPTWIQFNEVEKAAWINKILHQAWPFFGIFMDKLLKESIQPMIRQSNPALKTFTFTKVHFGQRAPTITGVRVYTQEADMREVILDFNIVYLGDIDIDADIKPRISAGVKELQLQGMLRVILNPLIGQSPLVGGVTMFFIRRPTMHLNWTGMTNLLDSPALRSFSEATIMDIIASIMVLPNRLCFPLIDQVKVDEMRFPLPRGVVRVHVLEAQDLKAMDTVMMGLVKGKSDPYVVLTVGNQRFQTKTIKESLTPRWNEVYEFVVHEAPGQELEVELYDEDTDKDDFMGRFNLDFGEVKKEREINKWFPLEEIEKGKVHMKLQWLSLQTDLELLKEATDGCACAMLAIYLDSASNLPKDQNELSQLEKHGKQPKEARLTRRQHNPNSYVKFSIDQQTQKSKIVYASREPVFEQYFTFFVHNVESQVLNVQVMLAEKKNTLGMLTLPLARLLKASDLTLDQRFQLERSGSNSQLKMKAILRILKLEKPEPKVSNPPVAKPRTGNQVKDPQLQQPQQSQAQPPLNSLKPEEKNQASTLSQMQVPVSSSSGSQAEYMARRGSLMVSENRLTGSTRMRRYDSHSLLSENSIASSRLDLLEGVPYPNAIMNHQGSFGQIQLTIRYATLRNKLTVTVINCRNLFPCNSNGSDTYVRIYLLPDQRWKNRMRTKVKRKTVDPVFDEKFEFSVPFEEAKTRKLDVSVKNNRMFHTRERKEIGMVLIDLAQLDLVKGSTEWYELSIPGLKKAV</sequence>
<reference evidence="1" key="1">
    <citation type="submission" date="2020-02" db="EMBL/GenBank/DDBJ databases">
        <title>Genome sequencing of the panga catfish, Pangasius djambal.</title>
        <authorList>
            <person name="Wen M."/>
            <person name="Zahm M."/>
            <person name="Roques C."/>
            <person name="Cabau C."/>
            <person name="Klopp C."/>
            <person name="Donnadieu C."/>
            <person name="Jouanno E."/>
            <person name="Avarre J.-C."/>
            <person name="Campet M."/>
            <person name="Ha T."/>
            <person name="Dugue R."/>
            <person name="Lampietro C."/>
            <person name="Louis A."/>
            <person name="Herpin A."/>
            <person name="Echchiki A."/>
            <person name="Berthelot C."/>
            <person name="Parey E."/>
            <person name="Roest-Crollius H."/>
            <person name="Braasch I."/>
            <person name="Postlethwait J.H."/>
            <person name="Bobe J."/>
            <person name="Montfort J."/>
            <person name="Bouchez O."/>
            <person name="Begum T."/>
            <person name="Schartl M."/>
            <person name="Gustiano R."/>
            <person name="Guiguen Y."/>
        </authorList>
    </citation>
    <scope>NUCLEOTIDE SEQUENCE</scope>
    <source>
        <strain evidence="1">Pdj_M5554</strain>
    </source>
</reference>
<keyword evidence="2" id="KW-1185">Reference proteome</keyword>